<accession>A0ACC1IKD1</accession>
<keyword evidence="2" id="KW-1185">Reference proteome</keyword>
<reference evidence="1" key="1">
    <citation type="submission" date="2022-07" db="EMBL/GenBank/DDBJ databases">
        <title>Phylogenomic reconstructions and comparative analyses of Kickxellomycotina fungi.</title>
        <authorList>
            <person name="Reynolds N.K."/>
            <person name="Stajich J.E."/>
            <person name="Barry K."/>
            <person name="Grigoriev I.V."/>
            <person name="Crous P."/>
            <person name="Smith M.E."/>
        </authorList>
    </citation>
    <scope>NUCLEOTIDE SEQUENCE</scope>
    <source>
        <strain evidence="1">Benny 63K</strain>
    </source>
</reference>
<name>A0ACC1IKD1_9FUNG</name>
<proteinExistence type="predicted"/>
<dbReference type="Proteomes" id="UP001150581">
    <property type="component" value="Unassembled WGS sequence"/>
</dbReference>
<organism evidence="1 2">
    <name type="scientific">Kickxella alabastrina</name>
    <dbReference type="NCBI Taxonomy" id="61397"/>
    <lineage>
        <taxon>Eukaryota</taxon>
        <taxon>Fungi</taxon>
        <taxon>Fungi incertae sedis</taxon>
        <taxon>Zoopagomycota</taxon>
        <taxon>Kickxellomycotina</taxon>
        <taxon>Kickxellomycetes</taxon>
        <taxon>Kickxellales</taxon>
        <taxon>Kickxellaceae</taxon>
        <taxon>Kickxella</taxon>
    </lineage>
</organism>
<evidence type="ECO:0000313" key="2">
    <source>
        <dbReference type="Proteomes" id="UP001150581"/>
    </source>
</evidence>
<comment type="caution">
    <text evidence="1">The sequence shown here is derived from an EMBL/GenBank/DDBJ whole genome shotgun (WGS) entry which is preliminary data.</text>
</comment>
<sequence length="1362" mass="151724">MFDPAANHFVSSDGSMTQPTQPTQATPPTQPTQQTQQTQPTQQTQQPPRNPNRDNPSVFATLSPHHPHLEPLVMEIERLLDGGYTVGRGEGCSIVINRNFISSLHCHLYAEKEPESGKYVLFLADMSTNGTFVNTSLLGYKNRTVLFHRDCLGFADPDTALSSDVALEYSVEIAGVAGHAQAGQPKFDAELLRSYDFKHEIGAGNFAKVWLAIHKQTGVACACKVIETKKHLIINGLTKAFKREVAIMKQLKHPNIVPLRELHIDSDRIYIVMEYLEDGDLFAYISRYGTLTETACRPIFKQICGAVRYLHANDITHRDIKLDNILIKKSPSGEVSWVKIADFGLARAVGDGGLMHTICGTPSYLAPEIICRKSSSTPYSKGVDIWALGVVLYALHTGEFPFRDQQLHHGNHANMVIGDYASSNWLNNSNQAYARLSEPLRDLIPRMLQVNPDQRININATIVHPWTQTDDNGTPGLLYEPTYVWGSLMYAASRHDNQHRSGIWAGHLEVDLFRDCTVIGRSRNCHIQITDSRISSKHCEILFKNGVVHVRNTGRNIFWANGRPVVNNNTVELGSPFELLLCAPDSDLHADSKNRQQQQRQGDRETPAYALRIKILDKPWKQIWISSQDASQTAGTKTSAAKDSPHSSTSKLDITLAASQLLLQPPLILPVQAVHLSYMPFRGAQNVHALGNSLLYDPTFEEISAALARPKSRTEFTSMRPWMVLGVLNSTSPLIHIYDSAVTFGRGSDCAIQLSDAHISQKHCVFELSGKQARLVNKSVSGTFVNCERLKDTVILKEGDEVVLLFDNIHTFANDKIWLGQQRILDSHGYPGDILARHIMCGDDNASIAPWSSVSSVASLPALGSRSCQWIQYQNRQKLASRSMSKTATLQRPIADPTVVGGRATASAPSGAAGIKTTAAPAELEHQVDETISTQADHLNIVEEEHKCMLERYAESHKILDKYSVMPGKSSDYMSILQRITSENASDVHRKKQPLVLKKISDSFIETFLLFKDNLSLREQYVNYYGDIRLGKVLEDLDRLAGAVAYKHASDANGDLAPIVFVTASVDRIDLKTNLSPNKNYRIFGTVTYAGYSSLEICIQAQSVPGPGEIADPETNLVGRFTMVGRDKYTGKASQVNPLLLEDESQRRLVKVSEQIKEHKKKAAESDLSKRPPSAEERLVIHQLWLDTSEYQGSMYGSHVSPPSDIVWLDQTTMESVTVCFPSERNVHNKIFGGYLMRLAHELSFANGSVFTKSRPSYVSLDDFSFKKPVNIGSILRLKSQVVYSEPESKTFQVAVSADVIDNMKNLTERTNTFYFNFCCPSGVVRRVVPRSYEDMMKYLEGRRRAQTGKIISKLQSAMQKQ</sequence>
<dbReference type="EMBL" id="JANBPG010000363">
    <property type="protein sequence ID" value="KAJ1897139.1"/>
    <property type="molecule type" value="Genomic_DNA"/>
</dbReference>
<evidence type="ECO:0000313" key="1">
    <source>
        <dbReference type="EMBL" id="KAJ1897139.1"/>
    </source>
</evidence>
<gene>
    <name evidence="1" type="ORF">LPJ66_003562</name>
</gene>
<protein>
    <submittedName>
        <fullName evidence="1">Uncharacterized protein</fullName>
    </submittedName>
</protein>